<proteinExistence type="predicted"/>
<protein>
    <submittedName>
        <fullName evidence="1">Uncharacterized protein</fullName>
    </submittedName>
</protein>
<comment type="caution">
    <text evidence="1">The sequence shown here is derived from an EMBL/GenBank/DDBJ whole genome shotgun (WGS) entry which is preliminary data.</text>
</comment>
<dbReference type="EMBL" id="SMAE01000006">
    <property type="protein sequence ID" value="TCS89385.1"/>
    <property type="molecule type" value="Genomic_DNA"/>
</dbReference>
<keyword evidence="2" id="KW-1185">Reference proteome</keyword>
<accession>A0A4R3KVZ7</accession>
<evidence type="ECO:0000313" key="2">
    <source>
        <dbReference type="Proteomes" id="UP000294567"/>
    </source>
</evidence>
<evidence type="ECO:0000313" key="1">
    <source>
        <dbReference type="EMBL" id="TCS89385.1"/>
    </source>
</evidence>
<dbReference type="AlphaFoldDB" id="A0A4R3KVZ7"/>
<name>A0A4R3KVZ7_9FIRM</name>
<sequence>MTIIKDSYPLVLDRKLACIIGLNEALVLG</sequence>
<dbReference type="Proteomes" id="UP000294567">
    <property type="component" value="Unassembled WGS sequence"/>
</dbReference>
<reference evidence="1 2" key="1">
    <citation type="submission" date="2019-03" db="EMBL/GenBank/DDBJ databases">
        <title>Genomic Encyclopedia of Type Strains, Phase IV (KMG-IV): sequencing the most valuable type-strain genomes for metagenomic binning, comparative biology and taxonomic classification.</title>
        <authorList>
            <person name="Goeker M."/>
        </authorList>
    </citation>
    <scope>NUCLEOTIDE SEQUENCE [LARGE SCALE GENOMIC DNA]</scope>
    <source>
        <strain evidence="1 2">DSM 26752</strain>
    </source>
</reference>
<organism evidence="1 2">
    <name type="scientific">Keratinibaculum paraultunense</name>
    <dbReference type="NCBI Taxonomy" id="1278232"/>
    <lineage>
        <taxon>Bacteria</taxon>
        <taxon>Bacillati</taxon>
        <taxon>Bacillota</taxon>
        <taxon>Tissierellia</taxon>
        <taxon>Tissierellales</taxon>
        <taxon>Tepidimicrobiaceae</taxon>
        <taxon>Keratinibaculum</taxon>
    </lineage>
</organism>
<gene>
    <name evidence="1" type="ORF">EDD65_10651</name>
</gene>